<keyword evidence="3" id="KW-1185">Reference proteome</keyword>
<protein>
    <submittedName>
        <fullName evidence="2">Uncharacterized protein</fullName>
    </submittedName>
</protein>
<evidence type="ECO:0000313" key="2">
    <source>
        <dbReference type="EMBL" id="KAG9241561.1"/>
    </source>
</evidence>
<dbReference type="PANTHER" id="PTHR42101">
    <property type="entry name" value="CHROMOSOME 16, WHOLE GENOME SHOTGUN SEQUENCE"/>
    <property type="match status" value="1"/>
</dbReference>
<organism evidence="2 3">
    <name type="scientific">Calycina marina</name>
    <dbReference type="NCBI Taxonomy" id="1763456"/>
    <lineage>
        <taxon>Eukaryota</taxon>
        <taxon>Fungi</taxon>
        <taxon>Dikarya</taxon>
        <taxon>Ascomycota</taxon>
        <taxon>Pezizomycotina</taxon>
        <taxon>Leotiomycetes</taxon>
        <taxon>Helotiales</taxon>
        <taxon>Pezizellaceae</taxon>
        <taxon>Calycina</taxon>
    </lineage>
</organism>
<feature type="transmembrane region" description="Helical" evidence="1">
    <location>
        <begin position="109"/>
        <end position="128"/>
    </location>
</feature>
<comment type="caution">
    <text evidence="2">The sequence shown here is derived from an EMBL/GenBank/DDBJ whole genome shotgun (WGS) entry which is preliminary data.</text>
</comment>
<feature type="transmembrane region" description="Helical" evidence="1">
    <location>
        <begin position="171"/>
        <end position="189"/>
    </location>
</feature>
<dbReference type="AlphaFoldDB" id="A0A9P8CDR4"/>
<gene>
    <name evidence="2" type="ORF">BJ878DRAFT_482824</name>
</gene>
<feature type="transmembrane region" description="Helical" evidence="1">
    <location>
        <begin position="277"/>
        <end position="295"/>
    </location>
</feature>
<keyword evidence="1" id="KW-0472">Membrane</keyword>
<dbReference type="Proteomes" id="UP000887226">
    <property type="component" value="Unassembled WGS sequence"/>
</dbReference>
<accession>A0A9P8CDR4</accession>
<proteinExistence type="predicted"/>
<dbReference type="EMBL" id="MU254193">
    <property type="protein sequence ID" value="KAG9241561.1"/>
    <property type="molecule type" value="Genomic_DNA"/>
</dbReference>
<sequence>MPHHEDGQRNLSMWKNSCESTADWRATIRTRQHERIDEINTGELLKSYVSFFCLLWFTWCQVSLFDVRFVVDSTPERPAKACQFAVMIGLAVVVYKFDPSSQNGVTFKTIAVALGISLLVLALQYMGVSTICTYVAWYILAIGELLVNIDISSFSKDLTFEGTHLVQRMGLLTLIILVEVIIVICKNIAKIVLTQDAAADGDETIGKKLEIFAIAFVYFFIITSISLILLNTLNVIARRHKMRLDWLRISFNYATGTILCCLSIFSNNQTACTNNLLSVWILPPVGFALLAVLWWSTMRIDGGSEHLV</sequence>
<evidence type="ECO:0000256" key="1">
    <source>
        <dbReference type="SAM" id="Phobius"/>
    </source>
</evidence>
<name>A0A9P8CDR4_9HELO</name>
<evidence type="ECO:0000313" key="3">
    <source>
        <dbReference type="Proteomes" id="UP000887226"/>
    </source>
</evidence>
<feature type="transmembrane region" description="Helical" evidence="1">
    <location>
        <begin position="209"/>
        <end position="234"/>
    </location>
</feature>
<feature type="transmembrane region" description="Helical" evidence="1">
    <location>
        <begin position="134"/>
        <end position="151"/>
    </location>
</feature>
<dbReference type="OrthoDB" id="3177213at2759"/>
<dbReference type="PANTHER" id="PTHR42101:SF1">
    <property type="entry name" value="LOW TEMPERATURE REQUIREMENT A"/>
    <property type="match status" value="1"/>
</dbReference>
<keyword evidence="1" id="KW-0812">Transmembrane</keyword>
<keyword evidence="1" id="KW-1133">Transmembrane helix</keyword>
<reference evidence="2" key="1">
    <citation type="journal article" date="2021" name="IMA Fungus">
        <title>Genomic characterization of three marine fungi, including Emericellopsis atlantica sp. nov. with signatures of a generalist lifestyle and marine biomass degradation.</title>
        <authorList>
            <person name="Hagestad O.C."/>
            <person name="Hou L."/>
            <person name="Andersen J.H."/>
            <person name="Hansen E.H."/>
            <person name="Altermark B."/>
            <person name="Li C."/>
            <person name="Kuhnert E."/>
            <person name="Cox R.J."/>
            <person name="Crous P.W."/>
            <person name="Spatafora J.W."/>
            <person name="Lail K."/>
            <person name="Amirebrahimi M."/>
            <person name="Lipzen A."/>
            <person name="Pangilinan J."/>
            <person name="Andreopoulos W."/>
            <person name="Hayes R.D."/>
            <person name="Ng V."/>
            <person name="Grigoriev I.V."/>
            <person name="Jackson S.A."/>
            <person name="Sutton T.D.S."/>
            <person name="Dobson A.D.W."/>
            <person name="Rama T."/>
        </authorList>
    </citation>
    <scope>NUCLEOTIDE SEQUENCE</scope>
    <source>
        <strain evidence="2">TRa3180A</strain>
    </source>
</reference>